<evidence type="ECO:0000256" key="1">
    <source>
        <dbReference type="ARBA" id="ARBA00005417"/>
    </source>
</evidence>
<dbReference type="GO" id="GO:0005524">
    <property type="term" value="F:ATP binding"/>
    <property type="evidence" value="ECO:0007669"/>
    <property type="project" value="UniProtKB-KW"/>
</dbReference>
<reference evidence="6" key="1">
    <citation type="submission" date="2022-07" db="EMBL/GenBank/DDBJ databases">
        <authorList>
            <person name="Jung M.-Y."/>
            <person name="Lee M."/>
        </authorList>
    </citation>
    <scope>NUCLEOTIDE SEQUENCE</scope>
    <source>
        <strain evidence="6">S8</strain>
    </source>
</reference>
<gene>
    <name evidence="6" type="ORF">NPA36_00535</name>
</gene>
<name>A0ABT1WKD8_9LACT</name>
<evidence type="ECO:0000256" key="2">
    <source>
        <dbReference type="ARBA" id="ARBA00022448"/>
    </source>
</evidence>
<dbReference type="Proteomes" id="UP001059480">
    <property type="component" value="Unassembled WGS sequence"/>
</dbReference>
<feature type="domain" description="ABC transporter" evidence="5">
    <location>
        <begin position="2"/>
        <end position="220"/>
    </location>
</feature>
<dbReference type="InterPro" id="IPR050763">
    <property type="entry name" value="ABC_transporter_ATP-binding"/>
</dbReference>
<dbReference type="InterPro" id="IPR027417">
    <property type="entry name" value="P-loop_NTPase"/>
</dbReference>
<proteinExistence type="inferred from homology"/>
<sequence length="286" mass="32576">MITINDLQVSYKDVKALDIDRKIEINAHDRVGVIGSNGAGKTTFVKACLGILPYEGTIATEVAPSQMSVHMQFNEYVDTMSVKNVMETILNTDVDKNPKLQELINFFNFNDHLKKHYKNLSGGLKQRFTLILVLMQDAPITFFDEVTTGLDFSTRQSLIDKILEWYDHKESCIIFITHYYEELERLTNKLMILDAGKLIDFGDTKELFRKYCGHSVVTFNANQIEHTLIDSYKKIIAPEGMLALSCKTPEEEMGLVQLLVEKNVSFKRSNYDIEILSMNAIGGNKK</sequence>
<keyword evidence="4 6" id="KW-0067">ATP-binding</keyword>
<dbReference type="InterPro" id="IPR003439">
    <property type="entry name" value="ABC_transporter-like_ATP-bd"/>
</dbReference>
<reference evidence="6" key="3">
    <citation type="journal article" date="2023" name="Microbiol. Resour. Announc.">
        <title>Draft Genome Sequence of Granulicatella sp. Strain S8, Isolated from a Marine Fish, Seriola quinqueradiata.</title>
        <authorList>
            <person name="Lee M."/>
            <person name="Farooq A."/>
            <person name="Jeong J.B."/>
            <person name="Jung M.Y."/>
        </authorList>
    </citation>
    <scope>NUCLEOTIDE SEQUENCE</scope>
    <source>
        <strain evidence="6">S8</strain>
    </source>
</reference>
<evidence type="ECO:0000256" key="3">
    <source>
        <dbReference type="ARBA" id="ARBA00022741"/>
    </source>
</evidence>
<keyword evidence="2" id="KW-0813">Transport</keyword>
<dbReference type="EMBL" id="JANHNZ010000001">
    <property type="protein sequence ID" value="MCQ9209053.1"/>
    <property type="molecule type" value="Genomic_DNA"/>
</dbReference>
<keyword evidence="3" id="KW-0547">Nucleotide-binding</keyword>
<organism evidence="6 7">
    <name type="scientific">Granulicatella seriolae</name>
    <dbReference type="NCBI Taxonomy" id="2967226"/>
    <lineage>
        <taxon>Bacteria</taxon>
        <taxon>Bacillati</taxon>
        <taxon>Bacillota</taxon>
        <taxon>Bacilli</taxon>
        <taxon>Lactobacillales</taxon>
        <taxon>Carnobacteriaceae</taxon>
        <taxon>Granulicatella</taxon>
    </lineage>
</organism>
<evidence type="ECO:0000313" key="7">
    <source>
        <dbReference type="Proteomes" id="UP001059480"/>
    </source>
</evidence>
<dbReference type="SUPFAM" id="SSF52540">
    <property type="entry name" value="P-loop containing nucleoside triphosphate hydrolases"/>
    <property type="match status" value="1"/>
</dbReference>
<dbReference type="PANTHER" id="PTHR42711:SF5">
    <property type="entry name" value="ABC TRANSPORTER ATP-BINDING PROTEIN NATA"/>
    <property type="match status" value="1"/>
</dbReference>
<protein>
    <submittedName>
        <fullName evidence="6">ABC transporter ATP-binding protein</fullName>
    </submittedName>
</protein>
<dbReference type="InterPro" id="IPR003593">
    <property type="entry name" value="AAA+_ATPase"/>
</dbReference>
<accession>A0ABT1WKD8</accession>
<reference evidence="6" key="2">
    <citation type="journal article" date="2023" name="Curr. Microbiol.">
        <title>Granulicatella seriolae sp. nov., a Novel Facultative Anaerobe Isolated from Yellowtail Marine Fish.</title>
        <authorList>
            <person name="Lee M."/>
            <person name="Choi Y.J."/>
            <person name="Farooq A."/>
            <person name="Jeong J.B."/>
            <person name="Jung M.Y."/>
        </authorList>
    </citation>
    <scope>NUCLEOTIDE SEQUENCE</scope>
    <source>
        <strain evidence="6">S8</strain>
    </source>
</reference>
<evidence type="ECO:0000313" key="6">
    <source>
        <dbReference type="EMBL" id="MCQ9209053.1"/>
    </source>
</evidence>
<keyword evidence="7" id="KW-1185">Reference proteome</keyword>
<dbReference type="RefSeq" id="WP_256944166.1">
    <property type="nucleotide sequence ID" value="NZ_JANHNZ010000001.1"/>
</dbReference>
<dbReference type="Pfam" id="PF00005">
    <property type="entry name" value="ABC_tran"/>
    <property type="match status" value="1"/>
</dbReference>
<comment type="caution">
    <text evidence="6">The sequence shown here is derived from an EMBL/GenBank/DDBJ whole genome shotgun (WGS) entry which is preliminary data.</text>
</comment>
<dbReference type="PANTHER" id="PTHR42711">
    <property type="entry name" value="ABC TRANSPORTER ATP-BINDING PROTEIN"/>
    <property type="match status" value="1"/>
</dbReference>
<dbReference type="SMART" id="SM00382">
    <property type="entry name" value="AAA"/>
    <property type="match status" value="1"/>
</dbReference>
<comment type="similarity">
    <text evidence="1">Belongs to the ABC transporter superfamily.</text>
</comment>
<dbReference type="Gene3D" id="3.40.50.300">
    <property type="entry name" value="P-loop containing nucleotide triphosphate hydrolases"/>
    <property type="match status" value="1"/>
</dbReference>
<dbReference type="PROSITE" id="PS50893">
    <property type="entry name" value="ABC_TRANSPORTER_2"/>
    <property type="match status" value="1"/>
</dbReference>
<evidence type="ECO:0000259" key="5">
    <source>
        <dbReference type="PROSITE" id="PS50893"/>
    </source>
</evidence>
<evidence type="ECO:0000256" key="4">
    <source>
        <dbReference type="ARBA" id="ARBA00022840"/>
    </source>
</evidence>